<comment type="caution">
    <text evidence="2">The sequence shown here is derived from an EMBL/GenBank/DDBJ whole genome shotgun (WGS) entry which is preliminary data.</text>
</comment>
<reference evidence="2" key="1">
    <citation type="submission" date="2022-05" db="EMBL/GenBank/DDBJ databases">
        <title>Comparative genomics of Staphylococcus equorum isolates.</title>
        <authorList>
            <person name="Luelf R.H."/>
        </authorList>
    </citation>
    <scope>NUCLEOTIDE SEQUENCE</scope>
    <source>
        <strain evidence="2">TMW 2.2497</strain>
    </source>
</reference>
<name>A0A9X4R0U6_9STAP</name>
<proteinExistence type="predicted"/>
<dbReference type="AlphaFoldDB" id="A0A9X4R0U6"/>
<dbReference type="PANTHER" id="PTHR43441:SF12">
    <property type="entry name" value="RIBOSOMAL N-ACETYLTRANSFERASE YDAF-RELATED"/>
    <property type="match status" value="1"/>
</dbReference>
<dbReference type="PANTHER" id="PTHR43441">
    <property type="entry name" value="RIBOSOMAL-PROTEIN-SERINE ACETYLTRANSFERASE"/>
    <property type="match status" value="1"/>
</dbReference>
<dbReference type="Pfam" id="PF13302">
    <property type="entry name" value="Acetyltransf_3"/>
    <property type="match status" value="1"/>
</dbReference>
<dbReference type="InterPro" id="IPR000182">
    <property type="entry name" value="GNAT_dom"/>
</dbReference>
<dbReference type="SUPFAM" id="SSF55729">
    <property type="entry name" value="Acyl-CoA N-acyltransferases (Nat)"/>
    <property type="match status" value="1"/>
</dbReference>
<dbReference type="GO" id="GO:0005737">
    <property type="term" value="C:cytoplasm"/>
    <property type="evidence" value="ECO:0007669"/>
    <property type="project" value="TreeGrafter"/>
</dbReference>
<accession>A0A9X4R0U6</accession>
<sequence>MFKTKINDNLSLKILEERDTQALFNIVDNSRDYLNEWLPFVKFTKTSEDTKQFIKSALNQFIENDGFHCGIWYNEQLIGVIGLHYINWLNEKTSIGYYIDQNYENLGIMTKCTKFLIDYCFNEINLNRIEIQTATKNIKSQKIPRKLGFKQEGILREDEKLNGKFVDSYVFSLLKSEYNN</sequence>
<evidence type="ECO:0000313" key="2">
    <source>
        <dbReference type="EMBL" id="MDG0846432.1"/>
    </source>
</evidence>
<dbReference type="KEGG" id="seqo:SE1039_07210"/>
<dbReference type="RefSeq" id="WP_002508132.1">
    <property type="nucleotide sequence ID" value="NZ_CP013114.1"/>
</dbReference>
<keyword evidence="3" id="KW-1185">Reference proteome</keyword>
<evidence type="ECO:0000259" key="1">
    <source>
        <dbReference type="PROSITE" id="PS51186"/>
    </source>
</evidence>
<evidence type="ECO:0000313" key="3">
    <source>
        <dbReference type="Proteomes" id="UP001152422"/>
    </source>
</evidence>
<dbReference type="EMBL" id="JAMBQA010000004">
    <property type="protein sequence ID" value="MDG0846432.1"/>
    <property type="molecule type" value="Genomic_DNA"/>
</dbReference>
<feature type="domain" description="N-acetyltransferase" evidence="1">
    <location>
        <begin position="10"/>
        <end position="167"/>
    </location>
</feature>
<dbReference type="InterPro" id="IPR051908">
    <property type="entry name" value="Ribosomal_N-acetyltransferase"/>
</dbReference>
<dbReference type="Proteomes" id="UP001152422">
    <property type="component" value="Unassembled WGS sequence"/>
</dbReference>
<organism evidence="2 3">
    <name type="scientific">Staphylococcus equorum</name>
    <dbReference type="NCBI Taxonomy" id="246432"/>
    <lineage>
        <taxon>Bacteria</taxon>
        <taxon>Bacillati</taxon>
        <taxon>Bacillota</taxon>
        <taxon>Bacilli</taxon>
        <taxon>Bacillales</taxon>
        <taxon>Staphylococcaceae</taxon>
        <taxon>Staphylococcus</taxon>
    </lineage>
</organism>
<gene>
    <name evidence="2" type="ORF">M4L89_09370</name>
</gene>
<dbReference type="InterPro" id="IPR016181">
    <property type="entry name" value="Acyl_CoA_acyltransferase"/>
</dbReference>
<dbReference type="Gene3D" id="3.40.630.30">
    <property type="match status" value="1"/>
</dbReference>
<protein>
    <submittedName>
        <fullName evidence="2">GNAT family N-acetyltransferase</fullName>
    </submittedName>
</protein>
<dbReference type="GO" id="GO:0008999">
    <property type="term" value="F:protein-N-terminal-alanine acetyltransferase activity"/>
    <property type="evidence" value="ECO:0007669"/>
    <property type="project" value="TreeGrafter"/>
</dbReference>
<dbReference type="PROSITE" id="PS51186">
    <property type="entry name" value="GNAT"/>
    <property type="match status" value="1"/>
</dbReference>
<dbReference type="GO" id="GO:1990189">
    <property type="term" value="F:protein N-terminal-serine acetyltransferase activity"/>
    <property type="evidence" value="ECO:0007669"/>
    <property type="project" value="TreeGrafter"/>
</dbReference>